<dbReference type="STRING" id="3983.A0A2C9V1C4"/>
<dbReference type="PANTHER" id="PTHR31170:SF25">
    <property type="entry name" value="BNAA09G04570D PROTEIN"/>
    <property type="match status" value="1"/>
</dbReference>
<gene>
    <name evidence="3" type="ORF">MANES_11G078300</name>
</gene>
<dbReference type="EMBL" id="CM004397">
    <property type="protein sequence ID" value="OAY37139.1"/>
    <property type="molecule type" value="Genomic_DNA"/>
</dbReference>
<feature type="compositionally biased region" description="Low complexity" evidence="1">
    <location>
        <begin position="1"/>
        <end position="12"/>
    </location>
</feature>
<sequence length="274" mass="30940">MIAPAVEAPAVPEIDEAEEQGEAMQSNGSYVNSSHVKDLFTPIQLLKRLIFSRPVKLILKLPWTILSSLPGMSVLKQPIQYLFFDQDKEELKPKNDGCSNNEVSKPPLVEEITIPCVTELAKCGVRFLPTMVVPRNLAAYEASNASGPLVFTRYTELMNGIIDTEEDVKLLREKCIILNHLKSDGEVADLWNGISKSIRLNKVPFLDKVIEDANKYYNGKWKIKVGNFMKRYVFGSWQFLTFLAAIFLLMLMTLQAFCSVYSCGRLFHHVSDTT</sequence>
<keyword evidence="2" id="KW-0472">Membrane</keyword>
<reference evidence="3" key="1">
    <citation type="submission" date="2016-02" db="EMBL/GenBank/DDBJ databases">
        <title>WGS assembly of Manihot esculenta.</title>
        <authorList>
            <person name="Bredeson J.V."/>
            <person name="Prochnik S.E."/>
            <person name="Lyons J.B."/>
            <person name="Schmutz J."/>
            <person name="Grimwood J."/>
            <person name="Vrebalov J."/>
            <person name="Bart R.S."/>
            <person name="Amuge T."/>
            <person name="Ferguson M.E."/>
            <person name="Green R."/>
            <person name="Putnam N."/>
            <person name="Stites J."/>
            <person name="Rounsley S."/>
            <person name="Rokhsar D.S."/>
        </authorList>
    </citation>
    <scope>NUCLEOTIDE SEQUENCE [LARGE SCALE GENOMIC DNA]</scope>
    <source>
        <tissue evidence="3">Leaf</tissue>
    </source>
</reference>
<dbReference type="Pfam" id="PF03140">
    <property type="entry name" value="DUF247"/>
    <property type="match status" value="1"/>
</dbReference>
<organism evidence="3">
    <name type="scientific">Manihot esculenta</name>
    <name type="common">Cassava</name>
    <name type="synonym">Jatropha manihot</name>
    <dbReference type="NCBI Taxonomy" id="3983"/>
    <lineage>
        <taxon>Eukaryota</taxon>
        <taxon>Viridiplantae</taxon>
        <taxon>Streptophyta</taxon>
        <taxon>Embryophyta</taxon>
        <taxon>Tracheophyta</taxon>
        <taxon>Spermatophyta</taxon>
        <taxon>Magnoliopsida</taxon>
        <taxon>eudicotyledons</taxon>
        <taxon>Gunneridae</taxon>
        <taxon>Pentapetalae</taxon>
        <taxon>rosids</taxon>
        <taxon>fabids</taxon>
        <taxon>Malpighiales</taxon>
        <taxon>Euphorbiaceae</taxon>
        <taxon>Crotonoideae</taxon>
        <taxon>Manihoteae</taxon>
        <taxon>Manihot</taxon>
    </lineage>
</organism>
<evidence type="ECO:0000313" key="3">
    <source>
        <dbReference type="EMBL" id="OAY37139.1"/>
    </source>
</evidence>
<name>A0A2C9V1C4_MANES</name>
<keyword evidence="2" id="KW-1133">Transmembrane helix</keyword>
<protein>
    <submittedName>
        <fullName evidence="3">Uncharacterized protein</fullName>
    </submittedName>
</protein>
<keyword evidence="2" id="KW-0812">Transmembrane</keyword>
<proteinExistence type="predicted"/>
<evidence type="ECO:0000256" key="1">
    <source>
        <dbReference type="SAM" id="MobiDB-lite"/>
    </source>
</evidence>
<evidence type="ECO:0000256" key="2">
    <source>
        <dbReference type="SAM" id="Phobius"/>
    </source>
</evidence>
<feature type="region of interest" description="Disordered" evidence="1">
    <location>
        <begin position="1"/>
        <end position="28"/>
    </location>
</feature>
<dbReference type="PANTHER" id="PTHR31170">
    <property type="entry name" value="BNAC04G53230D PROTEIN"/>
    <property type="match status" value="1"/>
</dbReference>
<dbReference type="InterPro" id="IPR004158">
    <property type="entry name" value="DUF247_pln"/>
</dbReference>
<accession>A0A2C9V1C4</accession>
<feature type="transmembrane region" description="Helical" evidence="2">
    <location>
        <begin position="232"/>
        <end position="257"/>
    </location>
</feature>
<dbReference type="AlphaFoldDB" id="A0A2C9V1C4"/>